<comment type="caution">
    <text evidence="1">The sequence shown here is derived from an EMBL/GenBank/DDBJ whole genome shotgun (WGS) entry which is preliminary data.</text>
</comment>
<dbReference type="EMBL" id="MNUO01000123">
    <property type="protein sequence ID" value="OIN95892.1"/>
    <property type="molecule type" value="Genomic_DNA"/>
</dbReference>
<sequence>MSNKIEEVLKKGLLAGLGLVAITKEKAQEIAGGLIEKGETSRKDVNAVARVIFERAQKGREAIESKIEETMKKIIARMNIPTREEFQELKKMVEEIRKKSNTRIKK</sequence>
<dbReference type="PANTHER" id="PTHR38664">
    <property type="entry name" value="SLR0058 PROTEIN"/>
    <property type="match status" value="1"/>
</dbReference>
<dbReference type="PANTHER" id="PTHR38664:SF1">
    <property type="entry name" value="SLR0058 PROTEIN"/>
    <property type="match status" value="1"/>
</dbReference>
<name>A0A1J4SB55_9BACT</name>
<accession>A0A1J4SB55</accession>
<organism evidence="1 2">
    <name type="scientific">Candidatus Desantisbacteria bacterium CG1_02_38_46</name>
    <dbReference type="NCBI Taxonomy" id="1817893"/>
    <lineage>
        <taxon>Bacteria</taxon>
        <taxon>Candidatus Desantisiibacteriota</taxon>
    </lineage>
</organism>
<dbReference type="AlphaFoldDB" id="A0A1J4SB55"/>
<evidence type="ECO:0000313" key="1">
    <source>
        <dbReference type="EMBL" id="OIN95892.1"/>
    </source>
</evidence>
<evidence type="ECO:0008006" key="3">
    <source>
        <dbReference type="Google" id="ProtNLM"/>
    </source>
</evidence>
<dbReference type="STRING" id="1817893.AUJ66_08010"/>
<proteinExistence type="predicted"/>
<dbReference type="Proteomes" id="UP000182278">
    <property type="component" value="Unassembled WGS sequence"/>
</dbReference>
<dbReference type="InterPro" id="IPR008769">
    <property type="entry name" value="PhaF_PhaI"/>
</dbReference>
<reference evidence="1 2" key="1">
    <citation type="journal article" date="2016" name="Environ. Microbiol.">
        <title>Genomic resolution of a cold subsurface aquifer community provides metabolic insights for novel microbes adapted to high CO concentrations.</title>
        <authorList>
            <person name="Probst A.J."/>
            <person name="Castelle C.J."/>
            <person name="Singh A."/>
            <person name="Brown C.T."/>
            <person name="Anantharaman K."/>
            <person name="Sharon I."/>
            <person name="Hug L.A."/>
            <person name="Burstein D."/>
            <person name="Emerson J.B."/>
            <person name="Thomas B.C."/>
            <person name="Banfield J.F."/>
        </authorList>
    </citation>
    <scope>NUCLEOTIDE SEQUENCE [LARGE SCALE GENOMIC DNA]</scope>
    <source>
        <strain evidence="1">CG1_02_38_46</strain>
    </source>
</reference>
<gene>
    <name evidence="1" type="ORF">AUJ66_08010</name>
</gene>
<protein>
    <recommendedName>
        <fullName evidence="3">Polyhydroxyalkanoate synthesis regulator</fullName>
    </recommendedName>
</protein>
<evidence type="ECO:0000313" key="2">
    <source>
        <dbReference type="Proteomes" id="UP000182278"/>
    </source>
</evidence>